<evidence type="ECO:0000256" key="1">
    <source>
        <dbReference type="SAM" id="Phobius"/>
    </source>
</evidence>
<dbReference type="EMBL" id="FZOG01000001">
    <property type="protein sequence ID" value="SNR93642.1"/>
    <property type="molecule type" value="Genomic_DNA"/>
</dbReference>
<evidence type="ECO:0000313" key="3">
    <source>
        <dbReference type="Proteomes" id="UP000242915"/>
    </source>
</evidence>
<dbReference type="Proteomes" id="UP000242915">
    <property type="component" value="Unassembled WGS sequence"/>
</dbReference>
<name>A0A239AE38_9PSED</name>
<proteinExistence type="predicted"/>
<organism evidence="2 3">
    <name type="scientific">Pseudomonas segetis</name>
    <dbReference type="NCBI Taxonomy" id="298908"/>
    <lineage>
        <taxon>Bacteria</taxon>
        <taxon>Pseudomonadati</taxon>
        <taxon>Pseudomonadota</taxon>
        <taxon>Gammaproteobacteria</taxon>
        <taxon>Pseudomonadales</taxon>
        <taxon>Pseudomonadaceae</taxon>
        <taxon>Pseudomonas</taxon>
    </lineage>
</organism>
<evidence type="ECO:0000313" key="2">
    <source>
        <dbReference type="EMBL" id="SNR93642.1"/>
    </source>
</evidence>
<feature type="transmembrane region" description="Helical" evidence="1">
    <location>
        <begin position="43"/>
        <end position="67"/>
    </location>
</feature>
<keyword evidence="1" id="KW-1133">Transmembrane helix</keyword>
<keyword evidence="1" id="KW-0472">Membrane</keyword>
<feature type="transmembrane region" description="Helical" evidence="1">
    <location>
        <begin position="79"/>
        <end position="103"/>
    </location>
</feature>
<keyword evidence="1" id="KW-0812">Transmembrane</keyword>
<accession>A0A239AE38</accession>
<dbReference type="AlphaFoldDB" id="A0A239AE38"/>
<protein>
    <submittedName>
        <fullName evidence="2">Uncharacterized protein</fullName>
    </submittedName>
</protein>
<dbReference type="RefSeq" id="WP_089359025.1">
    <property type="nucleotide sequence ID" value="NZ_FZOG01000001.1"/>
</dbReference>
<keyword evidence="3" id="KW-1185">Reference proteome</keyword>
<sequence>MKPIRLRGLGPTLAGAGSGGFSLAAFATSQCPPEFAETSQLSLAMGWAVIALGLLLGLVAMGFAWRYSRKHSLAIKRASLAAGLLTLLACTTIGLIAAINRFFLSC</sequence>
<reference evidence="3" key="1">
    <citation type="submission" date="2017-06" db="EMBL/GenBank/DDBJ databases">
        <authorList>
            <person name="Varghese N."/>
            <person name="Submissions S."/>
        </authorList>
    </citation>
    <scope>NUCLEOTIDE SEQUENCE [LARGE SCALE GENOMIC DNA]</scope>
    <source>
        <strain evidence="3">CIP 108523</strain>
    </source>
</reference>
<gene>
    <name evidence="2" type="ORF">SAMN05216255_1106</name>
</gene>